<reference evidence="1" key="1">
    <citation type="journal article" date="2021" name="bioRxiv">
        <title>Whole Genome Assembly and Annotation of Northern Wild Rice, Zizania palustris L., Supports a Whole Genome Duplication in the Zizania Genus.</title>
        <authorList>
            <person name="Haas M."/>
            <person name="Kono T."/>
            <person name="Macchietto M."/>
            <person name="Millas R."/>
            <person name="McGilp L."/>
            <person name="Shao M."/>
            <person name="Duquette J."/>
            <person name="Hirsch C.N."/>
            <person name="Kimball J."/>
        </authorList>
    </citation>
    <scope>NUCLEOTIDE SEQUENCE</scope>
    <source>
        <tissue evidence="1">Fresh leaf tissue</tissue>
    </source>
</reference>
<reference evidence="1" key="2">
    <citation type="submission" date="2021-02" db="EMBL/GenBank/DDBJ databases">
        <authorList>
            <person name="Kimball J.A."/>
            <person name="Haas M.W."/>
            <person name="Macchietto M."/>
            <person name="Kono T."/>
            <person name="Duquette J."/>
            <person name="Shao M."/>
        </authorList>
    </citation>
    <scope>NUCLEOTIDE SEQUENCE</scope>
    <source>
        <tissue evidence="1">Fresh leaf tissue</tissue>
    </source>
</reference>
<protein>
    <submittedName>
        <fullName evidence="1">Uncharacterized protein</fullName>
    </submittedName>
</protein>
<evidence type="ECO:0000313" key="1">
    <source>
        <dbReference type="EMBL" id="KAG8069721.1"/>
    </source>
</evidence>
<comment type="caution">
    <text evidence="1">The sequence shown here is derived from an EMBL/GenBank/DDBJ whole genome shotgun (WGS) entry which is preliminary data.</text>
</comment>
<sequence>MISLYFPSLGDLASIKRVFSRLKISIVFIQHMDTQHCTVVLYIGHGSGYSPRTQPEAPTGHRWSCIYAMVYSHIDGQSLSIFYTPFLNNVVNFYHKI</sequence>
<gene>
    <name evidence="1" type="ORF">GUJ93_ZPchr0006g45877</name>
</gene>
<dbReference type="EMBL" id="JAAALK010000283">
    <property type="protein sequence ID" value="KAG8069721.1"/>
    <property type="molecule type" value="Genomic_DNA"/>
</dbReference>
<proteinExistence type="predicted"/>
<accession>A0A8J5VSA2</accession>
<name>A0A8J5VSA2_ZIZPA</name>
<keyword evidence="2" id="KW-1185">Reference proteome</keyword>
<dbReference type="AlphaFoldDB" id="A0A8J5VSA2"/>
<dbReference type="Proteomes" id="UP000729402">
    <property type="component" value="Unassembled WGS sequence"/>
</dbReference>
<organism evidence="1 2">
    <name type="scientific">Zizania palustris</name>
    <name type="common">Northern wild rice</name>
    <dbReference type="NCBI Taxonomy" id="103762"/>
    <lineage>
        <taxon>Eukaryota</taxon>
        <taxon>Viridiplantae</taxon>
        <taxon>Streptophyta</taxon>
        <taxon>Embryophyta</taxon>
        <taxon>Tracheophyta</taxon>
        <taxon>Spermatophyta</taxon>
        <taxon>Magnoliopsida</taxon>
        <taxon>Liliopsida</taxon>
        <taxon>Poales</taxon>
        <taxon>Poaceae</taxon>
        <taxon>BOP clade</taxon>
        <taxon>Oryzoideae</taxon>
        <taxon>Oryzeae</taxon>
        <taxon>Zizaniinae</taxon>
        <taxon>Zizania</taxon>
    </lineage>
</organism>
<evidence type="ECO:0000313" key="2">
    <source>
        <dbReference type="Proteomes" id="UP000729402"/>
    </source>
</evidence>